<organism evidence="3 4">
    <name type="scientific">Brevibacillus ruminantium</name>
    <dbReference type="NCBI Taxonomy" id="2950604"/>
    <lineage>
        <taxon>Bacteria</taxon>
        <taxon>Bacillati</taxon>
        <taxon>Bacillota</taxon>
        <taxon>Bacilli</taxon>
        <taxon>Bacillales</taxon>
        <taxon>Paenibacillaceae</taxon>
        <taxon>Brevibacillus</taxon>
    </lineage>
</organism>
<dbReference type="Pfam" id="PF05573">
    <property type="entry name" value="NosL"/>
    <property type="match status" value="1"/>
</dbReference>
<proteinExistence type="predicted"/>
<protein>
    <submittedName>
        <fullName evidence="3">Nitrous oxide reductase accessory protein NosL</fullName>
    </submittedName>
</protein>
<dbReference type="InterPro" id="IPR008719">
    <property type="entry name" value="N2O_reductase_NosL"/>
</dbReference>
<gene>
    <name evidence="3" type="ORF">NDK47_00440</name>
</gene>
<evidence type="ECO:0000256" key="1">
    <source>
        <dbReference type="SAM" id="MobiDB-lite"/>
    </source>
</evidence>
<dbReference type="SUPFAM" id="SSF160387">
    <property type="entry name" value="NosL/MerB-like"/>
    <property type="match status" value="1"/>
</dbReference>
<dbReference type="Gene3D" id="3.30.70.2050">
    <property type="match status" value="1"/>
</dbReference>
<keyword evidence="2" id="KW-0732">Signal</keyword>
<dbReference type="PANTHER" id="PTHR41247">
    <property type="entry name" value="HTH-TYPE TRANSCRIPTIONAL REPRESSOR YCNK"/>
    <property type="match status" value="1"/>
</dbReference>
<feature type="region of interest" description="Disordered" evidence="1">
    <location>
        <begin position="151"/>
        <end position="197"/>
    </location>
</feature>
<feature type="chain" id="PRO_5045385974" evidence="2">
    <location>
        <begin position="20"/>
        <end position="197"/>
    </location>
</feature>
<dbReference type="PROSITE" id="PS51257">
    <property type="entry name" value="PROKAR_LIPOPROTEIN"/>
    <property type="match status" value="1"/>
</dbReference>
<dbReference type="EMBL" id="CP098755">
    <property type="protein sequence ID" value="USG65861.1"/>
    <property type="molecule type" value="Genomic_DNA"/>
</dbReference>
<name>A0ABY4WML7_9BACL</name>
<keyword evidence="4" id="KW-1185">Reference proteome</keyword>
<dbReference type="PANTHER" id="PTHR41247:SF1">
    <property type="entry name" value="HTH-TYPE TRANSCRIPTIONAL REPRESSOR YCNK"/>
    <property type="match status" value="1"/>
</dbReference>
<dbReference type="Proteomes" id="UP001056500">
    <property type="component" value="Chromosome"/>
</dbReference>
<dbReference type="RefSeq" id="WP_251872947.1">
    <property type="nucleotide sequence ID" value="NZ_CP098755.1"/>
</dbReference>
<evidence type="ECO:0000313" key="3">
    <source>
        <dbReference type="EMBL" id="USG65861.1"/>
    </source>
</evidence>
<accession>A0ABY4WML7</accession>
<feature type="compositionally biased region" description="Basic and acidic residues" evidence="1">
    <location>
        <begin position="173"/>
        <end position="188"/>
    </location>
</feature>
<reference evidence="3" key="1">
    <citation type="submission" date="2022-06" db="EMBL/GenBank/DDBJ databases">
        <title>Genome sequencing of Brevibacillus sp. BB3-R1.</title>
        <authorList>
            <person name="Heo J."/>
            <person name="Lee D."/>
            <person name="Won M."/>
            <person name="Han B.-H."/>
            <person name="Hong S.-B."/>
            <person name="Kwon S.-W."/>
        </authorList>
    </citation>
    <scope>NUCLEOTIDE SEQUENCE</scope>
    <source>
        <strain evidence="3">BB3-R1</strain>
    </source>
</reference>
<feature type="signal peptide" evidence="2">
    <location>
        <begin position="1"/>
        <end position="19"/>
    </location>
</feature>
<sequence>MKKWSFAAGMMMILSAVMIGCGKEAAQPVDIAEGVDKCEICHMGVANDQHATEILMTDGKALKFDDIGCMYQWIAENGTEQIDVQYVRDYLSKEWVQGEQATYVYDENFKTPMGYGIYSFKEKSAADAFTKEQQAGTVMVAQDLKNHTWESSMKKHKAGHGEGHGGGQAENHGASHGEGHGDAGKTGEHTPSTANHN</sequence>
<evidence type="ECO:0000256" key="2">
    <source>
        <dbReference type="SAM" id="SignalP"/>
    </source>
</evidence>
<evidence type="ECO:0000313" key="4">
    <source>
        <dbReference type="Proteomes" id="UP001056500"/>
    </source>
</evidence>